<organism evidence="1 2">
    <name type="scientific">Cichorium intybus</name>
    <name type="common">Chicory</name>
    <dbReference type="NCBI Taxonomy" id="13427"/>
    <lineage>
        <taxon>Eukaryota</taxon>
        <taxon>Viridiplantae</taxon>
        <taxon>Streptophyta</taxon>
        <taxon>Embryophyta</taxon>
        <taxon>Tracheophyta</taxon>
        <taxon>Spermatophyta</taxon>
        <taxon>Magnoliopsida</taxon>
        <taxon>eudicotyledons</taxon>
        <taxon>Gunneridae</taxon>
        <taxon>Pentapetalae</taxon>
        <taxon>asterids</taxon>
        <taxon>campanulids</taxon>
        <taxon>Asterales</taxon>
        <taxon>Asteraceae</taxon>
        <taxon>Cichorioideae</taxon>
        <taxon>Cichorieae</taxon>
        <taxon>Cichoriinae</taxon>
        <taxon>Cichorium</taxon>
    </lineage>
</organism>
<accession>A0ACB9BM80</accession>
<proteinExistence type="predicted"/>
<keyword evidence="2" id="KW-1185">Reference proteome</keyword>
<evidence type="ECO:0000313" key="2">
    <source>
        <dbReference type="Proteomes" id="UP001055811"/>
    </source>
</evidence>
<comment type="caution">
    <text evidence="1">The sequence shown here is derived from an EMBL/GenBank/DDBJ whole genome shotgun (WGS) entry which is preliminary data.</text>
</comment>
<gene>
    <name evidence="1" type="ORF">L2E82_34509</name>
</gene>
<sequence>MAAAMINELAATVPTTKCIELPKSEYIRGGTKLESVYEKTDAINSNTPKTPEHSLQLSFIISNRFGQEIEDLIEDLKIPGVIIK</sequence>
<evidence type="ECO:0000313" key="1">
    <source>
        <dbReference type="EMBL" id="KAI3723133.1"/>
    </source>
</evidence>
<reference evidence="2" key="1">
    <citation type="journal article" date="2022" name="Mol. Ecol. Resour.">
        <title>The genomes of chicory, endive, great burdock and yacon provide insights into Asteraceae palaeo-polyploidization history and plant inulin production.</title>
        <authorList>
            <person name="Fan W."/>
            <person name="Wang S."/>
            <person name="Wang H."/>
            <person name="Wang A."/>
            <person name="Jiang F."/>
            <person name="Liu H."/>
            <person name="Zhao H."/>
            <person name="Xu D."/>
            <person name="Zhang Y."/>
        </authorList>
    </citation>
    <scope>NUCLEOTIDE SEQUENCE [LARGE SCALE GENOMIC DNA]</scope>
    <source>
        <strain evidence="2">cv. Punajuju</strain>
    </source>
</reference>
<dbReference type="EMBL" id="CM042014">
    <property type="protein sequence ID" value="KAI3723133.1"/>
    <property type="molecule type" value="Genomic_DNA"/>
</dbReference>
<protein>
    <submittedName>
        <fullName evidence="1">Uncharacterized protein</fullName>
    </submittedName>
</protein>
<reference evidence="1 2" key="2">
    <citation type="journal article" date="2022" name="Mol. Ecol. Resour.">
        <title>The genomes of chicory, endive, great burdock and yacon provide insights into Asteraceae paleo-polyploidization history and plant inulin production.</title>
        <authorList>
            <person name="Fan W."/>
            <person name="Wang S."/>
            <person name="Wang H."/>
            <person name="Wang A."/>
            <person name="Jiang F."/>
            <person name="Liu H."/>
            <person name="Zhao H."/>
            <person name="Xu D."/>
            <person name="Zhang Y."/>
        </authorList>
    </citation>
    <scope>NUCLEOTIDE SEQUENCE [LARGE SCALE GENOMIC DNA]</scope>
    <source>
        <strain evidence="2">cv. Punajuju</strain>
        <tissue evidence="1">Leaves</tissue>
    </source>
</reference>
<name>A0ACB9BM80_CICIN</name>
<dbReference type="Proteomes" id="UP001055811">
    <property type="component" value="Linkage Group LG06"/>
</dbReference>